<dbReference type="AlphaFoldDB" id="A0A846JPX8"/>
<proteinExistence type="predicted"/>
<comment type="caution">
    <text evidence="1">The sequence shown here is derived from an EMBL/GenBank/DDBJ whole genome shotgun (WGS) entry which is preliminary data.</text>
</comment>
<evidence type="ECO:0000313" key="2">
    <source>
        <dbReference type="Proteomes" id="UP000473681"/>
    </source>
</evidence>
<sequence>MYLSEEQIINVLKEYILDKRYTQAALIEGDWGSGKTFFVQGKLLDELNKHVGTETKVKKKIIYTSLYGIENLQQVMDEIYTALMESFFDEKIGKKGTGEAIGKGINFISKIASTSLKYFNIDTQDLPRISELKKLKNAVLIFDDLERCNININQIFGFINNLVEHNDIKVIIVSNQAEIGKMELKNDLPHKYSVILNENLLLKNENAKETDKINNKQPTQNKAINKDDLIKYTEQLFSNDILYEKIKEKLIGITIYYQSNLNEIYESLLKKYIIDEEIKKYLSVNKNVVLNICENKKYYNIRTIIFAIMAFEKIAILMKDIEFEPEKYIDEQKEKILRYCITLSIHIKLGNKPYSWNNNTTEVGLISLHDNYLAGEYIFGYKFIDDYLSYRSFNYEQIKKLLINIMEEHKTGDEDKTAQNSLIYNSIEQWWELEDEDIENKLSIIIEELEKKKYQPGYFKHIIITLMQLEYNGFKKIDYNKYISEMKIYLEEMEGDFNKRYLEALSDDKEFLDKYNSIISPLTNILQTKKEEQKSSINNCFLNDEKWGEEFYKYCCNNEQTIMLDKKFFFYINVDKVIEKVKKSKVKDLYALLSGIKKVYSFSNLNDVFKADINNLNKMITLLNIDKLSSGKITKKIALEKIKNKLEESLKLIK</sequence>
<gene>
    <name evidence="1" type="ORF">FDB51_06060</name>
</gene>
<evidence type="ECO:0008006" key="3">
    <source>
        <dbReference type="Google" id="ProtNLM"/>
    </source>
</evidence>
<reference evidence="1 2" key="1">
    <citation type="submission" date="2019-04" db="EMBL/GenBank/DDBJ databases">
        <title>Genome sequencing of Clostridium botulinum Groups I-IV and Clostridium butyricum.</title>
        <authorList>
            <person name="Brunt J."/>
            <person name="Van Vliet A.H.M."/>
            <person name="Stringer S.C."/>
            <person name="Carter A.T."/>
            <person name="Peck M.W."/>
        </authorList>
    </citation>
    <scope>NUCLEOTIDE SEQUENCE [LARGE SCALE GENOMIC DNA]</scope>
    <source>
        <strain evidence="1 2">CB-K-33E</strain>
    </source>
</reference>
<evidence type="ECO:0000313" key="1">
    <source>
        <dbReference type="EMBL" id="NFN34707.1"/>
    </source>
</evidence>
<dbReference type="Proteomes" id="UP000473681">
    <property type="component" value="Unassembled WGS sequence"/>
</dbReference>
<protein>
    <recommendedName>
        <fullName evidence="3">KAP NTPase domain-containing protein</fullName>
    </recommendedName>
</protein>
<dbReference type="Gene3D" id="3.40.50.300">
    <property type="entry name" value="P-loop containing nucleotide triphosphate hydrolases"/>
    <property type="match status" value="1"/>
</dbReference>
<dbReference type="SUPFAM" id="SSF52540">
    <property type="entry name" value="P-loop containing nucleoside triphosphate hydrolases"/>
    <property type="match status" value="1"/>
</dbReference>
<organism evidence="1 2">
    <name type="scientific">Clostridium botulinum</name>
    <dbReference type="NCBI Taxonomy" id="1491"/>
    <lineage>
        <taxon>Bacteria</taxon>
        <taxon>Bacillati</taxon>
        <taxon>Bacillota</taxon>
        <taxon>Clostridia</taxon>
        <taxon>Eubacteriales</taxon>
        <taxon>Clostridiaceae</taxon>
        <taxon>Clostridium</taxon>
    </lineage>
</organism>
<accession>A0A846JPX8</accession>
<dbReference type="EMBL" id="SWVK01000006">
    <property type="protein sequence ID" value="NFN34707.1"/>
    <property type="molecule type" value="Genomic_DNA"/>
</dbReference>
<name>A0A846JPX8_CLOBO</name>
<dbReference type="InterPro" id="IPR027417">
    <property type="entry name" value="P-loop_NTPase"/>
</dbReference>